<dbReference type="OrthoDB" id="91990at2759"/>
<evidence type="ECO:0000313" key="1">
    <source>
        <dbReference type="EMBL" id="OWZ06900.1"/>
    </source>
</evidence>
<dbReference type="Proteomes" id="UP000198211">
    <property type="component" value="Unassembled WGS sequence"/>
</dbReference>
<keyword evidence="2" id="KW-1185">Reference proteome</keyword>
<comment type="caution">
    <text evidence="1">The sequence shown here is derived from an EMBL/GenBank/DDBJ whole genome shotgun (WGS) entry which is preliminary data.</text>
</comment>
<name>A0A225VQT3_9STRA</name>
<dbReference type="EMBL" id="NBNE01003770">
    <property type="protein sequence ID" value="OWZ06900.1"/>
    <property type="molecule type" value="Genomic_DNA"/>
</dbReference>
<organism evidence="1 2">
    <name type="scientific">Phytophthora megakarya</name>
    <dbReference type="NCBI Taxonomy" id="4795"/>
    <lineage>
        <taxon>Eukaryota</taxon>
        <taxon>Sar</taxon>
        <taxon>Stramenopiles</taxon>
        <taxon>Oomycota</taxon>
        <taxon>Peronosporomycetes</taxon>
        <taxon>Peronosporales</taxon>
        <taxon>Peronosporaceae</taxon>
        <taxon>Phytophthora</taxon>
    </lineage>
</organism>
<accession>A0A225VQT3</accession>
<protein>
    <submittedName>
        <fullName evidence="1">Uncharacterized protein</fullName>
    </submittedName>
</protein>
<dbReference type="AlphaFoldDB" id="A0A225VQT3"/>
<gene>
    <name evidence="1" type="ORF">PHMEG_00020781</name>
</gene>
<reference evidence="2" key="1">
    <citation type="submission" date="2017-03" db="EMBL/GenBank/DDBJ databases">
        <title>Phytopthora megakarya and P. palmivora, two closely related causual agents of cacao black pod achieved similar genome size and gene model numbers by different mechanisms.</title>
        <authorList>
            <person name="Ali S."/>
            <person name="Shao J."/>
            <person name="Larry D.J."/>
            <person name="Kronmiller B."/>
            <person name="Shen D."/>
            <person name="Strem M.D."/>
            <person name="Melnick R.L."/>
            <person name="Guiltinan M.J."/>
            <person name="Tyler B.M."/>
            <person name="Meinhardt L.W."/>
            <person name="Bailey B.A."/>
        </authorList>
    </citation>
    <scope>NUCLEOTIDE SEQUENCE [LARGE SCALE GENOMIC DNA]</scope>
    <source>
        <strain evidence="2">zdho120</strain>
    </source>
</reference>
<proteinExistence type="predicted"/>
<sequence length="77" mass="8711">MTDSIVSDACTADSRSTRISVVGDARLCVKRDHPVDHCLFVRRGCGELHNMGKCAMQEFYNQIRQWFNPNQTDGYAS</sequence>
<evidence type="ECO:0000313" key="2">
    <source>
        <dbReference type="Proteomes" id="UP000198211"/>
    </source>
</evidence>